<dbReference type="Gene3D" id="1.10.10.10">
    <property type="entry name" value="Winged helix-like DNA-binding domain superfamily/Winged helix DNA-binding domain"/>
    <property type="match status" value="1"/>
</dbReference>
<feature type="compositionally biased region" description="Low complexity" evidence="1">
    <location>
        <begin position="172"/>
        <end position="200"/>
    </location>
</feature>
<feature type="region of interest" description="Disordered" evidence="1">
    <location>
        <begin position="162"/>
        <end position="239"/>
    </location>
</feature>
<feature type="transmembrane region" description="Helical" evidence="2">
    <location>
        <begin position="286"/>
        <end position="304"/>
    </location>
</feature>
<dbReference type="AlphaFoldDB" id="A0A554NEV3"/>
<sequence length="305" mass="30565">MSLLPSSPEVSVEDDPRVVGLDSEEADDLMQALSSDTARQMLSALHEEPLPPSRLANQVDTTLQNAQYHLERLSEAGAIEVVGTAYSEKGREMDVYAPADKPLVIFAGRDEQASGIRAALRRLVGGLAALLFGAIAIQEVFGRGVRRLAAPLFGGTSGAGGGGDAGGGAGADGDAAATATPTETRATTPTETPVETRTGTPAPETSGGGDDVGIFGEESTATATPQPTAAEPATDTPAPEATEAVADGAAGATPTSTPVADTATEAARMTAETGGADPALGLPPGLVFFLGGAVVLGVALVLTYR</sequence>
<evidence type="ECO:0000256" key="2">
    <source>
        <dbReference type="SAM" id="Phobius"/>
    </source>
</evidence>
<proteinExistence type="predicted"/>
<dbReference type="SUPFAM" id="SSF46785">
    <property type="entry name" value="Winged helix' DNA-binding domain"/>
    <property type="match status" value="1"/>
</dbReference>
<dbReference type="InterPro" id="IPR036388">
    <property type="entry name" value="WH-like_DNA-bd_sf"/>
</dbReference>
<evidence type="ECO:0000313" key="4">
    <source>
        <dbReference type="Proteomes" id="UP000319894"/>
    </source>
</evidence>
<evidence type="ECO:0000313" key="3">
    <source>
        <dbReference type="EMBL" id="TSD15923.1"/>
    </source>
</evidence>
<reference evidence="3 4" key="1">
    <citation type="submission" date="2018-06" db="EMBL/GenBank/DDBJ databases">
        <title>Natronomonas sp. F16-60 a new haloarchaeon isolated from a solar saltern of Isla Cristina, Huelva, Spain.</title>
        <authorList>
            <person name="Duran-Viseras A."/>
            <person name="Sanchez-Porro C."/>
            <person name="Ventosa A."/>
        </authorList>
    </citation>
    <scope>NUCLEOTIDE SEQUENCE [LARGE SCALE GENOMIC DNA]</scope>
    <source>
        <strain evidence="3 4">F16-60</strain>
    </source>
</reference>
<dbReference type="OrthoDB" id="11368at2157"/>
<keyword evidence="2" id="KW-1133">Transmembrane helix</keyword>
<name>A0A554NEV3_9EURY</name>
<evidence type="ECO:0000256" key="1">
    <source>
        <dbReference type="SAM" id="MobiDB-lite"/>
    </source>
</evidence>
<dbReference type="EMBL" id="QMDX01000001">
    <property type="protein sequence ID" value="TSD15923.1"/>
    <property type="molecule type" value="Genomic_DNA"/>
</dbReference>
<organism evidence="3 4">
    <name type="scientific">Haloglomus irregulare</name>
    <dbReference type="NCBI Taxonomy" id="2234134"/>
    <lineage>
        <taxon>Archaea</taxon>
        <taxon>Methanobacteriati</taxon>
        <taxon>Methanobacteriota</taxon>
        <taxon>Stenosarchaea group</taxon>
        <taxon>Halobacteria</taxon>
        <taxon>Halobacteriales</taxon>
        <taxon>Natronomonadaceae</taxon>
        <taxon>Haloglomus</taxon>
    </lineage>
</organism>
<dbReference type="CDD" id="cd00090">
    <property type="entry name" value="HTH_ARSR"/>
    <property type="match status" value="1"/>
</dbReference>
<dbReference type="InParanoid" id="A0A554NEV3"/>
<dbReference type="RefSeq" id="WP_144260399.1">
    <property type="nucleotide sequence ID" value="NZ_QMDX01000001.1"/>
</dbReference>
<gene>
    <name evidence="3" type="ORF">DP107_01705</name>
</gene>
<protein>
    <submittedName>
        <fullName evidence="3">ArsR family transcriptional regulator</fullName>
    </submittedName>
</protein>
<dbReference type="Proteomes" id="UP000319894">
    <property type="component" value="Unassembled WGS sequence"/>
</dbReference>
<keyword evidence="2" id="KW-0812">Transmembrane</keyword>
<feature type="compositionally biased region" description="Gly residues" evidence="1">
    <location>
        <begin position="162"/>
        <end position="171"/>
    </location>
</feature>
<keyword evidence="4" id="KW-1185">Reference proteome</keyword>
<keyword evidence="2" id="KW-0472">Membrane</keyword>
<accession>A0A554NEV3</accession>
<dbReference type="InterPro" id="IPR011991">
    <property type="entry name" value="ArsR-like_HTH"/>
</dbReference>
<dbReference type="Pfam" id="PF12840">
    <property type="entry name" value="HTH_20"/>
    <property type="match status" value="1"/>
</dbReference>
<feature type="compositionally biased region" description="Low complexity" evidence="1">
    <location>
        <begin position="217"/>
        <end position="239"/>
    </location>
</feature>
<comment type="caution">
    <text evidence="3">The sequence shown here is derived from an EMBL/GenBank/DDBJ whole genome shotgun (WGS) entry which is preliminary data.</text>
</comment>
<dbReference type="InterPro" id="IPR036390">
    <property type="entry name" value="WH_DNA-bd_sf"/>
</dbReference>